<dbReference type="Gene3D" id="3.40.50.1100">
    <property type="match status" value="2"/>
</dbReference>
<dbReference type="GO" id="GO:0009097">
    <property type="term" value="P:isoleucine biosynthetic process"/>
    <property type="evidence" value="ECO:0007669"/>
    <property type="project" value="TreeGrafter"/>
</dbReference>
<dbReference type="PANTHER" id="PTHR48078:SF6">
    <property type="entry name" value="L-THREONINE DEHYDRATASE CATABOLIC TDCB"/>
    <property type="match status" value="1"/>
</dbReference>
<dbReference type="GO" id="GO:0004794">
    <property type="term" value="F:threonine deaminase activity"/>
    <property type="evidence" value="ECO:0007669"/>
    <property type="project" value="TreeGrafter"/>
</dbReference>
<reference evidence="5" key="1">
    <citation type="submission" date="2021-01" db="EMBL/GenBank/DDBJ databases">
        <authorList>
            <person name="Corre E."/>
            <person name="Pelletier E."/>
            <person name="Niang G."/>
            <person name="Scheremetjew M."/>
            <person name="Finn R."/>
            <person name="Kale V."/>
            <person name="Holt S."/>
            <person name="Cochrane G."/>
            <person name="Meng A."/>
            <person name="Brown T."/>
            <person name="Cohen L."/>
        </authorList>
    </citation>
    <scope>NUCLEOTIDE SEQUENCE</scope>
    <source>
        <strain evidence="5">DIVA3 518/3/11/1/6</strain>
    </source>
</reference>
<dbReference type="GO" id="GO:0006567">
    <property type="term" value="P:L-threonine catabolic process"/>
    <property type="evidence" value="ECO:0007669"/>
    <property type="project" value="TreeGrafter"/>
</dbReference>
<dbReference type="InterPro" id="IPR001926">
    <property type="entry name" value="TrpB-like_PALP"/>
</dbReference>
<feature type="domain" description="Tryptophan synthase beta chain-like PALP" evidence="4">
    <location>
        <begin position="23"/>
        <end position="155"/>
    </location>
</feature>
<name>A0A7S4I2W9_9EUKA</name>
<proteinExistence type="predicted"/>
<evidence type="ECO:0000259" key="4">
    <source>
        <dbReference type="Pfam" id="PF00291"/>
    </source>
</evidence>
<dbReference type="InterPro" id="IPR036052">
    <property type="entry name" value="TrpB-like_PALP_sf"/>
</dbReference>
<evidence type="ECO:0000256" key="2">
    <source>
        <dbReference type="ARBA" id="ARBA00022898"/>
    </source>
</evidence>
<gene>
    <name evidence="5" type="ORF">VSP0166_LOCUS7596</name>
</gene>
<dbReference type="EMBL" id="HBKP01010766">
    <property type="protein sequence ID" value="CAE2217059.1"/>
    <property type="molecule type" value="Transcribed_RNA"/>
</dbReference>
<evidence type="ECO:0000256" key="1">
    <source>
        <dbReference type="ARBA" id="ARBA00001933"/>
    </source>
</evidence>
<sequence length="159" mass="17824">MGQGVAWMVNYLNQSPTKFAEEILVVAPDHLPEAKHNAMKRMGVRCILVPFSTWWTLVDQQAFHGVEEKDLPPDHFSFHPELRQHLENDKEQWENIFVHPVFDTNVMAGNGTIALEVFEDLPSLDAVIIPYGGGALSCGIAAGIRVKKPDARMYVTAKK</sequence>
<keyword evidence="2" id="KW-0663">Pyridoxal phosphate</keyword>
<dbReference type="GO" id="GO:0006565">
    <property type="term" value="P:L-serine catabolic process"/>
    <property type="evidence" value="ECO:0007669"/>
    <property type="project" value="TreeGrafter"/>
</dbReference>
<dbReference type="SUPFAM" id="SSF53686">
    <property type="entry name" value="Tryptophan synthase beta subunit-like PLP-dependent enzymes"/>
    <property type="match status" value="1"/>
</dbReference>
<evidence type="ECO:0000256" key="3">
    <source>
        <dbReference type="ARBA" id="ARBA00023239"/>
    </source>
</evidence>
<dbReference type="Pfam" id="PF00291">
    <property type="entry name" value="PALP"/>
    <property type="match status" value="1"/>
</dbReference>
<dbReference type="GO" id="GO:0003941">
    <property type="term" value="F:L-serine ammonia-lyase activity"/>
    <property type="evidence" value="ECO:0007669"/>
    <property type="project" value="TreeGrafter"/>
</dbReference>
<dbReference type="InterPro" id="IPR050147">
    <property type="entry name" value="Ser/Thr_Dehydratase"/>
</dbReference>
<evidence type="ECO:0000313" key="5">
    <source>
        <dbReference type="EMBL" id="CAE2217059.1"/>
    </source>
</evidence>
<dbReference type="PANTHER" id="PTHR48078">
    <property type="entry name" value="THREONINE DEHYDRATASE, MITOCHONDRIAL-RELATED"/>
    <property type="match status" value="1"/>
</dbReference>
<accession>A0A7S4I2W9</accession>
<dbReference type="AlphaFoldDB" id="A0A7S4I2W9"/>
<protein>
    <recommendedName>
        <fullName evidence="4">Tryptophan synthase beta chain-like PALP domain-containing protein</fullName>
    </recommendedName>
</protein>
<organism evidence="5">
    <name type="scientific">Vannella robusta</name>
    <dbReference type="NCBI Taxonomy" id="1487602"/>
    <lineage>
        <taxon>Eukaryota</taxon>
        <taxon>Amoebozoa</taxon>
        <taxon>Discosea</taxon>
        <taxon>Flabellinia</taxon>
        <taxon>Vannellidae</taxon>
        <taxon>Vannella</taxon>
    </lineage>
</organism>
<comment type="cofactor">
    <cofactor evidence="1">
        <name>pyridoxal 5'-phosphate</name>
        <dbReference type="ChEBI" id="CHEBI:597326"/>
    </cofactor>
</comment>
<keyword evidence="3" id="KW-0456">Lyase</keyword>